<dbReference type="InterPro" id="IPR016024">
    <property type="entry name" value="ARM-type_fold"/>
</dbReference>
<protein>
    <submittedName>
        <fullName evidence="1">Uncharacterized protein</fullName>
    </submittedName>
</protein>
<comment type="caution">
    <text evidence="1">The sequence shown here is derived from an EMBL/GenBank/DDBJ whole genome shotgun (WGS) entry which is preliminary data.</text>
</comment>
<dbReference type="InterPro" id="IPR057445">
    <property type="entry name" value="ATM_TPR"/>
</dbReference>
<dbReference type="InterPro" id="IPR038980">
    <property type="entry name" value="ATM_plant"/>
</dbReference>
<dbReference type="EMBL" id="JAKOGI010001156">
    <property type="protein sequence ID" value="KAJ8427338.1"/>
    <property type="molecule type" value="Genomic_DNA"/>
</dbReference>
<dbReference type="Pfam" id="PF25360">
    <property type="entry name" value="TPR_ATM"/>
    <property type="match status" value="1"/>
</dbReference>
<dbReference type="PANTHER" id="PTHR37079:SF4">
    <property type="entry name" value="SERINE_THREONINE-PROTEIN KINASE ATM"/>
    <property type="match status" value="1"/>
</dbReference>
<evidence type="ECO:0000313" key="2">
    <source>
        <dbReference type="Proteomes" id="UP001153076"/>
    </source>
</evidence>
<accession>A0A9Q1JNM5</accession>
<gene>
    <name evidence="1" type="ORF">Cgig2_030603</name>
</gene>
<reference evidence="1" key="1">
    <citation type="submission" date="2022-04" db="EMBL/GenBank/DDBJ databases">
        <title>Carnegiea gigantea Genome sequencing and assembly v2.</title>
        <authorList>
            <person name="Copetti D."/>
            <person name="Sanderson M.J."/>
            <person name="Burquez A."/>
            <person name="Wojciechowski M.F."/>
        </authorList>
    </citation>
    <scope>NUCLEOTIDE SEQUENCE</scope>
    <source>
        <strain evidence="1">SGP5-SGP5p</strain>
        <tissue evidence="1">Aerial part</tissue>
    </source>
</reference>
<name>A0A9Q1JNM5_9CARY</name>
<sequence length="1460" mass="164487">MQGVQLRHGECYDHFGCFVNVLAEISFGSQDKEPLAHNSQGVRLPRQLRDPLLLEMKNCILSDVVDKKREKRSLPDIFLHCALLSNFLYGSFIARVKEETSLFQTKLTNCLLDLVESAVSTIHESLRDAKSRGFFGSNSSFDGTLSIVYFRSFLSCPIFSNWGKGNESDPVLQSSIVLGLERLLKALSSLYIELSTCERNLQSETVFFEASVPISPSVDSTPSGTSKSRLVDMELDVADESAEAVLSGTTGAGISFSGTRWKMDILSLISCCFSVLPVVTWDILFDILGTESHAKVRENVLQSLCQNFHWSLVKLTDLINLMDEMIQLKVGLRLHCSDDLASICCLVSTLLSLHCNEKDKDGSLSFNKIDAEQSLANLGDLLNRLSESSLLDWRGRVKLVHCICDFISLNPLIGQTMIQRLLTLLRDPDYRVRFSLARRIGILFLTWDGHDELFQDIWELVQTVLDNLARQLQYGCRLKYLEELMGPLLFSWVACGVSLTALVQVTRQPLAGLVRNHFVPVFSVCMALLCSKRSGWEKGSAVLQRKILSLTEISEEERDKLIKKHMVSIVCQILSLASSASEATIPLFSREIVELAVRTVVDGFLEPYDIVPMENYQTSEGVVDKINIFRSDRVFMLLVELHYKVTAAINRRHKSHRLAGIEVLISILGHRVAVASTSCYLFNLIGQFISSQALQEQCCRMISTLLRTFKSNPSKETTRVLGEQLQFLVSKLVACCIPSVANAEGLCPPSSQVLSLLHLLTVDSDPSLHDYIREFEPFPELDMFDRIRRFHLELCRAYSPRDHFLKFARRSCHLQPRLFLWSLQALHRKLVGGEIFHVEENRENHAEYTYWHSDPELVQAVWSLVHICGSEDADDARALVSDFISKVGVGDPRSVVFHLPRDSSHIHVFGAVGLSGTSETNFKLDTVTSDELLVALIRILKKYLMDDSVKIVDLSSQTLRGILSTERGSRVLGSFDDYERSLVEGPSLWSTCDKTFESWICPLVYSLIGYCNDVTLRLCQDLALLKAEIAELLLPSVMIDLAERKDLAIDFCKLVSAQVEKHILVETNKLIKSIQVMLNALNELRLCYVMERAGTAIAASKQESLKFSRSSSGHSSKSRASVKARESTASKNAELISTAPWDKVYWLAIDYLVVAKSAIVADIVITGVQFCGLYFTAMMYVEHWCEDHFGNLTLGKPDFSHIETLPNHIELLLSALTQINEPDSLYGIIQSHKLTSQILTFEHEGNWGKALEYYDLQLRTYGVDKSQRNSCIENCGTTGAELELKQRNPYKGVIRSLQQIGCAHTLDLYCQGLVSRKGELQQDSEFLQLQYEAAWRAGNWDFSPFYMGDNTISDRHIRNDSFNQNLHSCLRALEEGDSSEFYKQLTTSKQGLVLSLYHASEECTECIYSTIVKLQVLDHLGVTWDLRWGHLCSNTTPCMEKHNIFSDPAVPTLDQISYER</sequence>
<keyword evidence="2" id="KW-1185">Reference proteome</keyword>
<dbReference type="GO" id="GO:0004674">
    <property type="term" value="F:protein serine/threonine kinase activity"/>
    <property type="evidence" value="ECO:0007669"/>
    <property type="project" value="InterPro"/>
</dbReference>
<proteinExistence type="predicted"/>
<evidence type="ECO:0000313" key="1">
    <source>
        <dbReference type="EMBL" id="KAJ8427338.1"/>
    </source>
</evidence>
<dbReference type="GO" id="GO:0006974">
    <property type="term" value="P:DNA damage response"/>
    <property type="evidence" value="ECO:0007669"/>
    <property type="project" value="InterPro"/>
</dbReference>
<dbReference type="SUPFAM" id="SSF48371">
    <property type="entry name" value="ARM repeat"/>
    <property type="match status" value="1"/>
</dbReference>
<organism evidence="1 2">
    <name type="scientific">Carnegiea gigantea</name>
    <dbReference type="NCBI Taxonomy" id="171969"/>
    <lineage>
        <taxon>Eukaryota</taxon>
        <taxon>Viridiplantae</taxon>
        <taxon>Streptophyta</taxon>
        <taxon>Embryophyta</taxon>
        <taxon>Tracheophyta</taxon>
        <taxon>Spermatophyta</taxon>
        <taxon>Magnoliopsida</taxon>
        <taxon>eudicotyledons</taxon>
        <taxon>Gunneridae</taxon>
        <taxon>Pentapetalae</taxon>
        <taxon>Caryophyllales</taxon>
        <taxon>Cactineae</taxon>
        <taxon>Cactaceae</taxon>
        <taxon>Cactoideae</taxon>
        <taxon>Echinocereeae</taxon>
        <taxon>Carnegiea</taxon>
    </lineage>
</organism>
<dbReference type="OrthoDB" id="381190at2759"/>
<dbReference type="PANTHER" id="PTHR37079">
    <property type="entry name" value="SERINE/THREONINE-PROTEIN KINASE ATM"/>
    <property type="match status" value="1"/>
</dbReference>
<dbReference type="Proteomes" id="UP001153076">
    <property type="component" value="Unassembled WGS sequence"/>
</dbReference>